<dbReference type="SUPFAM" id="SSF52540">
    <property type="entry name" value="P-loop containing nucleoside triphosphate hydrolases"/>
    <property type="match status" value="1"/>
</dbReference>
<keyword evidence="2" id="KW-0812">Transmembrane</keyword>
<dbReference type="Gene3D" id="3.40.50.300">
    <property type="entry name" value="P-loop containing nucleotide triphosphate hydrolases"/>
    <property type="match status" value="1"/>
</dbReference>
<protein>
    <submittedName>
        <fullName evidence="5">Multidrug resistance protein cdr1</fullName>
    </submittedName>
</protein>
<dbReference type="InterPro" id="IPR010929">
    <property type="entry name" value="PDR_CDR_ABC"/>
</dbReference>
<dbReference type="STRING" id="5353.A0A1Q3ED17"/>
<dbReference type="AlphaFoldDB" id="A0A1Q3ED17"/>
<feature type="transmembrane region" description="Helical" evidence="2">
    <location>
        <begin position="67"/>
        <end position="89"/>
    </location>
</feature>
<organism evidence="5 6">
    <name type="scientific">Lentinula edodes</name>
    <name type="common">Shiitake mushroom</name>
    <name type="synonym">Lentinus edodes</name>
    <dbReference type="NCBI Taxonomy" id="5353"/>
    <lineage>
        <taxon>Eukaryota</taxon>
        <taxon>Fungi</taxon>
        <taxon>Dikarya</taxon>
        <taxon>Basidiomycota</taxon>
        <taxon>Agaricomycotina</taxon>
        <taxon>Agaricomycetes</taxon>
        <taxon>Agaricomycetidae</taxon>
        <taxon>Agaricales</taxon>
        <taxon>Marasmiineae</taxon>
        <taxon>Omphalotaceae</taxon>
        <taxon>Lentinula</taxon>
    </lineage>
</organism>
<dbReference type="Pfam" id="PF06422">
    <property type="entry name" value="PDR_CDR"/>
    <property type="match status" value="1"/>
</dbReference>
<evidence type="ECO:0000313" key="5">
    <source>
        <dbReference type="EMBL" id="GAW05100.1"/>
    </source>
</evidence>
<comment type="caution">
    <text evidence="5">The sequence shown here is derived from an EMBL/GenBank/DDBJ whole genome shotgun (WGS) entry which is preliminary data.</text>
</comment>
<evidence type="ECO:0000259" key="4">
    <source>
        <dbReference type="Pfam" id="PF06422"/>
    </source>
</evidence>
<keyword evidence="6" id="KW-1185">Reference proteome</keyword>
<evidence type="ECO:0000313" key="6">
    <source>
        <dbReference type="Proteomes" id="UP000188533"/>
    </source>
</evidence>
<evidence type="ECO:0000259" key="3">
    <source>
        <dbReference type="Pfam" id="PF00005"/>
    </source>
</evidence>
<dbReference type="InterPro" id="IPR003439">
    <property type="entry name" value="ABC_transporter-like_ATP-bd"/>
</dbReference>
<dbReference type="Pfam" id="PF00005">
    <property type="entry name" value="ABC_tran"/>
    <property type="match status" value="1"/>
</dbReference>
<evidence type="ECO:0000256" key="1">
    <source>
        <dbReference type="ARBA" id="ARBA00022448"/>
    </source>
</evidence>
<name>A0A1Q3ED17_LENED</name>
<keyword evidence="1" id="KW-0813">Transport</keyword>
<feature type="domain" description="ABC transporter" evidence="3">
    <location>
        <begin position="166"/>
        <end position="281"/>
    </location>
</feature>
<feature type="domain" description="CDR ABC transporter" evidence="4">
    <location>
        <begin position="16"/>
        <end position="105"/>
    </location>
</feature>
<accession>A0A1Q3ED17</accession>
<dbReference type="EMBL" id="BDGU01000234">
    <property type="protein sequence ID" value="GAW05100.1"/>
    <property type="molecule type" value="Genomic_DNA"/>
</dbReference>
<keyword evidence="2" id="KW-1133">Transmembrane helix</keyword>
<reference evidence="5 6" key="1">
    <citation type="submission" date="2016-08" db="EMBL/GenBank/DDBJ databases">
        <authorList>
            <consortium name="Lentinula edodes genome sequencing consortium"/>
            <person name="Sakamoto Y."/>
            <person name="Nakade K."/>
            <person name="Sato S."/>
            <person name="Yoshida Y."/>
            <person name="Miyazaki K."/>
            <person name="Natsume S."/>
            <person name="Konno N."/>
        </authorList>
    </citation>
    <scope>NUCLEOTIDE SEQUENCE [LARGE SCALE GENOMIC DNA]</scope>
    <source>
        <strain evidence="5 6">NBRC 111202</strain>
    </source>
</reference>
<dbReference type="GO" id="GO:0016887">
    <property type="term" value="F:ATP hydrolysis activity"/>
    <property type="evidence" value="ECO:0007669"/>
    <property type="project" value="InterPro"/>
</dbReference>
<dbReference type="GO" id="GO:0005524">
    <property type="term" value="F:ATP binding"/>
    <property type="evidence" value="ECO:0007669"/>
    <property type="project" value="InterPro"/>
</dbReference>
<sequence>MLNKFFGHEFTCITFIPNGPGYADITGLERICATTGAEAGSNVVGGASYLVASFNYYHSYMWRNLDIIFTFMVFFLATALVATEYIMAAKSKGEVLVFRRGHIPVQESKSSDDEESAQPVQQLVVDVEEKVKRDGAVSGLQKQTSIFHWEDVCYHINIKGEGRHLLDNVDRWVEPGTLTALMGASGAGRTTLLDTLASRVTMGVVTGNMFVDGQQRDESFQRKTGYVQQQDLHLQTSTVREALIFSACLRQPQDVPDAEKVAYCSEVIRLLGMEKYADAIVGVPGEGACSSSEIVESFFYS</sequence>
<dbReference type="GO" id="GO:0042626">
    <property type="term" value="F:ATPase-coupled transmembrane transporter activity"/>
    <property type="evidence" value="ECO:0007669"/>
    <property type="project" value="InterPro"/>
</dbReference>
<dbReference type="InterPro" id="IPR027417">
    <property type="entry name" value="P-loop_NTPase"/>
</dbReference>
<keyword evidence="2" id="KW-0472">Membrane</keyword>
<proteinExistence type="predicted"/>
<evidence type="ECO:0000256" key="2">
    <source>
        <dbReference type="SAM" id="Phobius"/>
    </source>
</evidence>
<dbReference type="Proteomes" id="UP000188533">
    <property type="component" value="Unassembled WGS sequence"/>
</dbReference>
<gene>
    <name evidence="5" type="ORF">LENED_006935</name>
</gene>
<dbReference type="PANTHER" id="PTHR19241">
    <property type="entry name" value="ATP-BINDING CASSETTE TRANSPORTER"/>
    <property type="match status" value="1"/>
</dbReference>
<dbReference type="GO" id="GO:0016020">
    <property type="term" value="C:membrane"/>
    <property type="evidence" value="ECO:0007669"/>
    <property type="project" value="InterPro"/>
</dbReference>
<reference evidence="5 6" key="2">
    <citation type="submission" date="2017-02" db="EMBL/GenBank/DDBJ databases">
        <title>A genome survey and senescence transcriptome analysis in Lentinula edodes.</title>
        <authorList>
            <person name="Sakamoto Y."/>
            <person name="Nakade K."/>
            <person name="Sato S."/>
            <person name="Yoshida Y."/>
            <person name="Miyazaki K."/>
            <person name="Natsume S."/>
            <person name="Konno N."/>
        </authorList>
    </citation>
    <scope>NUCLEOTIDE SEQUENCE [LARGE SCALE GENOMIC DNA]</scope>
    <source>
        <strain evidence="5 6">NBRC 111202</strain>
    </source>
</reference>